<dbReference type="EMBL" id="CM042888">
    <property type="protein sequence ID" value="KAI4324823.1"/>
    <property type="molecule type" value="Genomic_DNA"/>
</dbReference>
<organism evidence="1 2">
    <name type="scientific">Melastoma candidum</name>
    <dbReference type="NCBI Taxonomy" id="119954"/>
    <lineage>
        <taxon>Eukaryota</taxon>
        <taxon>Viridiplantae</taxon>
        <taxon>Streptophyta</taxon>
        <taxon>Embryophyta</taxon>
        <taxon>Tracheophyta</taxon>
        <taxon>Spermatophyta</taxon>
        <taxon>Magnoliopsida</taxon>
        <taxon>eudicotyledons</taxon>
        <taxon>Gunneridae</taxon>
        <taxon>Pentapetalae</taxon>
        <taxon>rosids</taxon>
        <taxon>malvids</taxon>
        <taxon>Myrtales</taxon>
        <taxon>Melastomataceae</taxon>
        <taxon>Melastomatoideae</taxon>
        <taxon>Melastomateae</taxon>
        <taxon>Melastoma</taxon>
    </lineage>
</organism>
<comment type="caution">
    <text evidence="1">The sequence shown here is derived from an EMBL/GenBank/DDBJ whole genome shotgun (WGS) entry which is preliminary data.</text>
</comment>
<keyword evidence="2" id="KW-1185">Reference proteome</keyword>
<evidence type="ECO:0000313" key="1">
    <source>
        <dbReference type="EMBL" id="KAI4324823.1"/>
    </source>
</evidence>
<name>A0ACB9MKR5_9MYRT</name>
<protein>
    <submittedName>
        <fullName evidence="1">Uncharacterized protein</fullName>
    </submittedName>
</protein>
<proteinExistence type="predicted"/>
<evidence type="ECO:0000313" key="2">
    <source>
        <dbReference type="Proteomes" id="UP001057402"/>
    </source>
</evidence>
<dbReference type="Proteomes" id="UP001057402">
    <property type="component" value="Chromosome 9"/>
</dbReference>
<gene>
    <name evidence="1" type="ORF">MLD38_030276</name>
</gene>
<sequence>MLLHLFPFHSWKKMKMFNQTDFILCTLRENHRWHFRLAYLFFPVFYNVQNKTFPLLQLGLLYYRISTNGTFLPLRTIMPPGSCSEFKIRITVIRDLEFIQPY</sequence>
<accession>A0ACB9MKR5</accession>
<reference evidence="2" key="1">
    <citation type="journal article" date="2023" name="Front. Plant Sci.">
        <title>Chromosomal-level genome assembly of Melastoma candidum provides insights into trichome evolution.</title>
        <authorList>
            <person name="Zhong Y."/>
            <person name="Wu W."/>
            <person name="Sun C."/>
            <person name="Zou P."/>
            <person name="Liu Y."/>
            <person name="Dai S."/>
            <person name="Zhou R."/>
        </authorList>
    </citation>
    <scope>NUCLEOTIDE SEQUENCE [LARGE SCALE GENOMIC DNA]</scope>
</reference>